<evidence type="ECO:0000256" key="7">
    <source>
        <dbReference type="RuleBase" id="RU363032"/>
    </source>
</evidence>
<keyword evidence="6 7" id="KW-0472">Membrane</keyword>
<organism evidence="9 10">
    <name type="scientific">Streptosporangium album</name>
    <dbReference type="NCBI Taxonomy" id="47479"/>
    <lineage>
        <taxon>Bacteria</taxon>
        <taxon>Bacillati</taxon>
        <taxon>Actinomycetota</taxon>
        <taxon>Actinomycetes</taxon>
        <taxon>Streptosporangiales</taxon>
        <taxon>Streptosporangiaceae</taxon>
        <taxon>Streptosporangium</taxon>
    </lineage>
</organism>
<dbReference type="PROSITE" id="PS50928">
    <property type="entry name" value="ABC_TM1"/>
    <property type="match status" value="1"/>
</dbReference>
<gene>
    <name evidence="9" type="ORF">FHR32_000547</name>
</gene>
<evidence type="ECO:0000313" key="9">
    <source>
        <dbReference type="EMBL" id="MBB4936242.1"/>
    </source>
</evidence>
<keyword evidence="2 7" id="KW-0813">Transport</keyword>
<evidence type="ECO:0000256" key="3">
    <source>
        <dbReference type="ARBA" id="ARBA00022475"/>
    </source>
</evidence>
<evidence type="ECO:0000256" key="4">
    <source>
        <dbReference type="ARBA" id="ARBA00022692"/>
    </source>
</evidence>
<evidence type="ECO:0000259" key="8">
    <source>
        <dbReference type="PROSITE" id="PS50928"/>
    </source>
</evidence>
<keyword evidence="3" id="KW-1003">Cell membrane</keyword>
<dbReference type="Proteomes" id="UP000534286">
    <property type="component" value="Unassembled WGS sequence"/>
</dbReference>
<dbReference type="GO" id="GO:0055085">
    <property type="term" value="P:transmembrane transport"/>
    <property type="evidence" value="ECO:0007669"/>
    <property type="project" value="InterPro"/>
</dbReference>
<dbReference type="SUPFAM" id="SSF161098">
    <property type="entry name" value="MetI-like"/>
    <property type="match status" value="1"/>
</dbReference>
<comment type="subcellular location">
    <subcellularLocation>
        <location evidence="1 7">Cell membrane</location>
        <topology evidence="1 7">Multi-pass membrane protein</topology>
    </subcellularLocation>
</comment>
<dbReference type="Pfam" id="PF00528">
    <property type="entry name" value="BPD_transp_1"/>
    <property type="match status" value="1"/>
</dbReference>
<keyword evidence="4 7" id="KW-0812">Transmembrane</keyword>
<dbReference type="AlphaFoldDB" id="A0A7W7RQC9"/>
<reference evidence="9 10" key="1">
    <citation type="submission" date="2020-08" db="EMBL/GenBank/DDBJ databases">
        <title>Sequencing the genomes of 1000 actinobacteria strains.</title>
        <authorList>
            <person name="Klenk H.-P."/>
        </authorList>
    </citation>
    <scope>NUCLEOTIDE SEQUENCE [LARGE SCALE GENOMIC DNA]</scope>
    <source>
        <strain evidence="9 10">DSM 43023</strain>
    </source>
</reference>
<feature type="transmembrane region" description="Helical" evidence="7">
    <location>
        <begin position="307"/>
        <end position="332"/>
    </location>
</feature>
<dbReference type="PANTHER" id="PTHR43163">
    <property type="entry name" value="DIPEPTIDE TRANSPORT SYSTEM PERMEASE PROTEIN DPPB-RELATED"/>
    <property type="match status" value="1"/>
</dbReference>
<feature type="transmembrane region" description="Helical" evidence="7">
    <location>
        <begin position="21"/>
        <end position="43"/>
    </location>
</feature>
<dbReference type="GO" id="GO:0005886">
    <property type="term" value="C:plasma membrane"/>
    <property type="evidence" value="ECO:0007669"/>
    <property type="project" value="UniProtKB-SubCell"/>
</dbReference>
<protein>
    <submittedName>
        <fullName evidence="9">Peptide/nickel transport system permease protein</fullName>
    </submittedName>
</protein>
<feature type="transmembrane region" description="Helical" evidence="7">
    <location>
        <begin position="256"/>
        <end position="277"/>
    </location>
</feature>
<dbReference type="Gene3D" id="1.10.3720.10">
    <property type="entry name" value="MetI-like"/>
    <property type="match status" value="1"/>
</dbReference>
<name>A0A7W7RQC9_9ACTN</name>
<dbReference type="InterPro" id="IPR035906">
    <property type="entry name" value="MetI-like_sf"/>
</dbReference>
<proteinExistence type="inferred from homology"/>
<evidence type="ECO:0000256" key="2">
    <source>
        <dbReference type="ARBA" id="ARBA00022448"/>
    </source>
</evidence>
<evidence type="ECO:0000256" key="5">
    <source>
        <dbReference type="ARBA" id="ARBA00022989"/>
    </source>
</evidence>
<evidence type="ECO:0000256" key="1">
    <source>
        <dbReference type="ARBA" id="ARBA00004651"/>
    </source>
</evidence>
<dbReference type="PANTHER" id="PTHR43163:SF3">
    <property type="entry name" value="PEPTIDE ABC TRANSPORTER PERMEASE PROTEIN"/>
    <property type="match status" value="1"/>
</dbReference>
<feature type="transmembrane region" description="Helical" evidence="7">
    <location>
        <begin position="115"/>
        <end position="136"/>
    </location>
</feature>
<keyword evidence="5 7" id="KW-1133">Transmembrane helix</keyword>
<dbReference type="CDD" id="cd06261">
    <property type="entry name" value="TM_PBP2"/>
    <property type="match status" value="1"/>
</dbReference>
<comment type="similarity">
    <text evidence="7">Belongs to the binding-protein-dependent transport system permease family.</text>
</comment>
<evidence type="ECO:0000256" key="6">
    <source>
        <dbReference type="ARBA" id="ARBA00023136"/>
    </source>
</evidence>
<keyword evidence="10" id="KW-1185">Reference proteome</keyword>
<evidence type="ECO:0000313" key="10">
    <source>
        <dbReference type="Proteomes" id="UP000534286"/>
    </source>
</evidence>
<feature type="domain" description="ABC transmembrane type-1" evidence="8">
    <location>
        <begin position="109"/>
        <end position="325"/>
    </location>
</feature>
<accession>A0A7W7RQC9</accession>
<comment type="caution">
    <text evidence="9">The sequence shown here is derived from an EMBL/GenBank/DDBJ whole genome shotgun (WGS) entry which is preliminary data.</text>
</comment>
<feature type="transmembrane region" description="Helical" evidence="7">
    <location>
        <begin position="206"/>
        <end position="224"/>
    </location>
</feature>
<dbReference type="EMBL" id="JACHJU010000001">
    <property type="protein sequence ID" value="MBB4936242.1"/>
    <property type="molecule type" value="Genomic_DNA"/>
</dbReference>
<sequence>MATDSRDLGGETMAGFLLRRLLNYLVLIVVATSLAYMLAAGALDPRSNYEGRNPPIPPAVIDARLTELNLNDRTPLFERYLTWAGGVAHGDFGKTVTGDSVRDDLARRAGVTLRLITIGLVLGSVAGVLVGACAAVKQYGVFDRLATGVSFVVLAVPTVVLANILIIAGVWFNGLVDAQVFLVSGEASPGLQGGFLAQLADRGRHLVLPTLSLSLGLIAVYSRYQRNMMLDVLGADFIRTAMAKGLRRRTALIRHALRTALIPAVTYFAFTFGSLLVGTTFTEKIFGWHGMGEQLVNSISTNDVNTVAAISCFAAFAVLVASLVSDVLHAVLDPRVRVG</sequence>
<dbReference type="InterPro" id="IPR000515">
    <property type="entry name" value="MetI-like"/>
</dbReference>
<feature type="transmembrane region" description="Helical" evidence="7">
    <location>
        <begin position="148"/>
        <end position="172"/>
    </location>
</feature>